<feature type="compositionally biased region" description="Low complexity" evidence="1">
    <location>
        <begin position="49"/>
        <end position="59"/>
    </location>
</feature>
<sequence length="126" mass="13638">MAVSDDVRVEPGSEYLSMQVPVEMPEAVSYLGVFGNAPAGGFAPKISFSMPSAPSSAEAPDYRREKRSLKSPVAKEGDISFSFKSFDSQDMEQDEISDPAINHQLEVISVTGLDDAEIADLTQHLQ</sequence>
<comment type="caution">
    <text evidence="2">The sequence shown here is derived from an EMBL/GenBank/DDBJ whole genome shotgun (WGS) entry which is preliminary data.</text>
</comment>
<accession>A0ABR8EWI5</accession>
<proteinExistence type="predicted"/>
<gene>
    <name evidence="2" type="ORF">H6G95_10205</name>
</gene>
<dbReference type="EMBL" id="JACJTE010000008">
    <property type="protein sequence ID" value="MBD2560980.1"/>
    <property type="molecule type" value="Genomic_DNA"/>
</dbReference>
<organism evidence="2 3">
    <name type="scientific">Nostoc linckia FACHB-391</name>
    <dbReference type="NCBI Taxonomy" id="2692906"/>
    <lineage>
        <taxon>Bacteria</taxon>
        <taxon>Bacillati</taxon>
        <taxon>Cyanobacteriota</taxon>
        <taxon>Cyanophyceae</taxon>
        <taxon>Nostocales</taxon>
        <taxon>Nostocaceae</taxon>
        <taxon>Nostoc</taxon>
    </lineage>
</organism>
<evidence type="ECO:0000256" key="1">
    <source>
        <dbReference type="SAM" id="MobiDB-lite"/>
    </source>
</evidence>
<reference evidence="2 3" key="1">
    <citation type="journal article" date="2020" name="ISME J.">
        <title>Comparative genomics reveals insights into cyanobacterial evolution and habitat adaptation.</title>
        <authorList>
            <person name="Chen M.Y."/>
            <person name="Teng W.K."/>
            <person name="Zhao L."/>
            <person name="Hu C.X."/>
            <person name="Zhou Y.K."/>
            <person name="Han B.P."/>
            <person name="Song L.R."/>
            <person name="Shu W.S."/>
        </authorList>
    </citation>
    <scope>NUCLEOTIDE SEQUENCE [LARGE SCALE GENOMIC DNA]</scope>
    <source>
        <strain evidence="2 3">FACHB-391</strain>
    </source>
</reference>
<keyword evidence="3" id="KW-1185">Reference proteome</keyword>
<protein>
    <submittedName>
        <fullName evidence="2">Uncharacterized protein</fullName>
    </submittedName>
</protein>
<dbReference type="Proteomes" id="UP000604661">
    <property type="component" value="Unassembled WGS sequence"/>
</dbReference>
<name>A0ABR8EWI5_NOSLI</name>
<feature type="region of interest" description="Disordered" evidence="1">
    <location>
        <begin position="49"/>
        <end position="73"/>
    </location>
</feature>
<evidence type="ECO:0000313" key="2">
    <source>
        <dbReference type="EMBL" id="MBD2560980.1"/>
    </source>
</evidence>
<evidence type="ECO:0000313" key="3">
    <source>
        <dbReference type="Proteomes" id="UP000604661"/>
    </source>
</evidence>
<dbReference type="RefSeq" id="WP_190892651.1">
    <property type="nucleotide sequence ID" value="NZ_JACJTE010000008.1"/>
</dbReference>